<feature type="transmembrane region" description="Helical" evidence="2">
    <location>
        <begin position="439"/>
        <end position="463"/>
    </location>
</feature>
<feature type="transmembrane region" description="Helical" evidence="2">
    <location>
        <begin position="158"/>
        <end position="179"/>
    </location>
</feature>
<evidence type="ECO:0000313" key="6">
    <source>
        <dbReference type="Proteomes" id="UP001236663"/>
    </source>
</evidence>
<keyword evidence="1" id="KW-0679">Respiratory chain</keyword>
<keyword evidence="1" id="KW-0813">Transport</keyword>
<evidence type="ECO:0000256" key="2">
    <source>
        <dbReference type="SAM" id="Phobius"/>
    </source>
</evidence>
<dbReference type="RefSeq" id="WP_240459381.1">
    <property type="nucleotide sequence ID" value="NZ_JAUFQS010000010.1"/>
</dbReference>
<keyword evidence="2" id="KW-0812">Transmembrane</keyword>
<comment type="caution">
    <text evidence="5">The sequence shown here is derived from an EMBL/GenBank/DDBJ whole genome shotgun (WGS) entry which is preliminary data.</text>
</comment>
<feature type="transmembrane region" description="Helical" evidence="2">
    <location>
        <begin position="369"/>
        <end position="389"/>
    </location>
</feature>
<dbReference type="Gene3D" id="1.20.210.10">
    <property type="entry name" value="Cytochrome c oxidase-like, subunit I domain"/>
    <property type="match status" value="1"/>
</dbReference>
<evidence type="ECO:0000259" key="4">
    <source>
        <dbReference type="PROSITE" id="PS50855"/>
    </source>
</evidence>
<keyword evidence="3" id="KW-0732">Signal</keyword>
<organism evidence="5 6">
    <name type="scientific">Cyclobacterium jeungdonense</name>
    <dbReference type="NCBI Taxonomy" id="708087"/>
    <lineage>
        <taxon>Bacteria</taxon>
        <taxon>Pseudomonadati</taxon>
        <taxon>Bacteroidota</taxon>
        <taxon>Cytophagia</taxon>
        <taxon>Cytophagales</taxon>
        <taxon>Cyclobacteriaceae</taxon>
        <taxon>Cyclobacterium</taxon>
    </lineage>
</organism>
<protein>
    <submittedName>
        <fullName evidence="5">Cbb3-type cytochrome c oxidase subunit I</fullName>
    </submittedName>
</protein>
<proteinExistence type="predicted"/>
<dbReference type="Proteomes" id="UP001236663">
    <property type="component" value="Unassembled WGS sequence"/>
</dbReference>
<keyword evidence="1" id="KW-0249">Electron transport</keyword>
<feature type="chain" id="PRO_5045841751" evidence="3">
    <location>
        <begin position="24"/>
        <end position="619"/>
    </location>
</feature>
<feature type="transmembrane region" description="Helical" evidence="2">
    <location>
        <begin position="345"/>
        <end position="362"/>
    </location>
</feature>
<name>A0ABT8C736_9BACT</name>
<dbReference type="Pfam" id="PF00115">
    <property type="entry name" value="COX1"/>
    <property type="match status" value="1"/>
</dbReference>
<dbReference type="PANTHER" id="PTHR10422:SF29">
    <property type="entry name" value="CYTOCHROME C OXIDASE SUBUNIT 1 HOMOLOG, BACTEROID"/>
    <property type="match status" value="1"/>
</dbReference>
<evidence type="ECO:0000256" key="1">
    <source>
        <dbReference type="ARBA" id="ARBA00022660"/>
    </source>
</evidence>
<evidence type="ECO:0000313" key="5">
    <source>
        <dbReference type="EMBL" id="MDN3688579.1"/>
    </source>
</evidence>
<feature type="domain" description="Cytochrome oxidase subunit I profile" evidence="4">
    <location>
        <begin position="354"/>
        <end position="619"/>
    </location>
</feature>
<reference evidence="6" key="1">
    <citation type="journal article" date="2019" name="Int. J. Syst. Evol. Microbiol.">
        <title>The Global Catalogue of Microorganisms (GCM) 10K type strain sequencing project: providing services to taxonomists for standard genome sequencing and annotation.</title>
        <authorList>
            <consortium name="The Broad Institute Genomics Platform"/>
            <consortium name="The Broad Institute Genome Sequencing Center for Infectious Disease"/>
            <person name="Wu L."/>
            <person name="Ma J."/>
        </authorList>
    </citation>
    <scope>NUCLEOTIDE SEQUENCE [LARGE SCALE GENOMIC DNA]</scope>
    <source>
        <strain evidence="6">CECT 7706</strain>
    </source>
</reference>
<accession>A0ABT8C736</accession>
<keyword evidence="2" id="KW-1133">Transmembrane helix</keyword>
<dbReference type="InterPro" id="IPR023616">
    <property type="entry name" value="Cyt_c_oxase-like_su1_dom"/>
</dbReference>
<keyword evidence="2" id="KW-0472">Membrane</keyword>
<feature type="transmembrane region" description="Helical" evidence="2">
    <location>
        <begin position="302"/>
        <end position="325"/>
    </location>
</feature>
<dbReference type="PROSITE" id="PS50855">
    <property type="entry name" value="COX1"/>
    <property type="match status" value="1"/>
</dbReference>
<feature type="transmembrane region" description="Helical" evidence="2">
    <location>
        <begin position="39"/>
        <end position="60"/>
    </location>
</feature>
<feature type="transmembrane region" description="Helical" evidence="2">
    <location>
        <begin position="270"/>
        <end position="290"/>
    </location>
</feature>
<feature type="signal peptide" evidence="3">
    <location>
        <begin position="1"/>
        <end position="23"/>
    </location>
</feature>
<dbReference type="InterPro" id="IPR036927">
    <property type="entry name" value="Cyt_c_oxase-like_su1_sf"/>
</dbReference>
<sequence>MNIRKFYFSLLAIFAFFPKVVFAQPTPNPDTSNWLASPGIIGTILLIVIVLVIAIFILTVKASAYFTQLQSRTERNKKIEFGERLLEMDKTEIDTVLEKRRKAVSYRLSGDELGSNLEVDDSRGVVAAITHEPSNPLVDEKKKSPITIDTPFQLKKMITWYIGAAVFWLVFGTLIGQYLGLKFIWPEMDTISWLSFGRLRPVHTNAVFWGWASLAMIGLGYFVITRTSNTKLYSYKLAWYAWWLMNSSVAIGTLFLMSGINNGGGEYREYIWPVALLFAIGMVLTFYNFYQTVAHRKIDEIYVSNWYLLGGLGWTIILVIIGYLPMYQDGLGETVIQGYYMHQGVGMWFMTFTLGLIYYYLPSSLNKPIYSYSLGVLAFWTQMLFYTLIGTHHFVFSPLPWWLQTVAIVFSAGMLIPVVAGTTNFLMTMRGSWNEISKSYVLPFFLVGVVFYFVGSAQGSLQAFRFTNFIWHFTDFNVAHSHMTMYGIITFILWACVYAILPKITGREPKQIMVGMHFWMAFIGLFAYMVSLMVGGTMKGLSWIEGKPFIESVILMQPFWLWRAIGGTLMFISHLLFAYNFFYMTGNQRKPMLNPKINGPDMENRETIYPDPKNKTVTF</sequence>
<gene>
    <name evidence="5" type="ORF">QWZ15_12115</name>
</gene>
<feature type="transmembrane region" description="Helical" evidence="2">
    <location>
        <begin position="560"/>
        <end position="582"/>
    </location>
</feature>
<dbReference type="SUPFAM" id="SSF81442">
    <property type="entry name" value="Cytochrome c oxidase subunit I-like"/>
    <property type="match status" value="1"/>
</dbReference>
<feature type="transmembrane region" description="Helical" evidence="2">
    <location>
        <begin position="513"/>
        <end position="534"/>
    </location>
</feature>
<feature type="transmembrane region" description="Helical" evidence="2">
    <location>
        <begin position="206"/>
        <end position="225"/>
    </location>
</feature>
<dbReference type="InterPro" id="IPR000883">
    <property type="entry name" value="Cyt_C_Oxase_1"/>
</dbReference>
<feature type="transmembrane region" description="Helical" evidence="2">
    <location>
        <begin position="483"/>
        <end position="501"/>
    </location>
</feature>
<dbReference type="EMBL" id="JAUFQS010000010">
    <property type="protein sequence ID" value="MDN3688579.1"/>
    <property type="molecule type" value="Genomic_DNA"/>
</dbReference>
<feature type="transmembrane region" description="Helical" evidence="2">
    <location>
        <begin position="401"/>
        <end position="427"/>
    </location>
</feature>
<dbReference type="PANTHER" id="PTHR10422">
    <property type="entry name" value="CYTOCHROME C OXIDASE SUBUNIT 1"/>
    <property type="match status" value="1"/>
</dbReference>
<feature type="transmembrane region" description="Helical" evidence="2">
    <location>
        <begin position="237"/>
        <end position="258"/>
    </location>
</feature>
<evidence type="ECO:0000256" key="3">
    <source>
        <dbReference type="SAM" id="SignalP"/>
    </source>
</evidence>
<keyword evidence="6" id="KW-1185">Reference proteome</keyword>